<evidence type="ECO:0000313" key="11">
    <source>
        <dbReference type="Proteomes" id="UP001279734"/>
    </source>
</evidence>
<comment type="subcellular location">
    <subcellularLocation>
        <location evidence="1">Nucleus</location>
    </subcellularLocation>
</comment>
<evidence type="ECO:0000256" key="6">
    <source>
        <dbReference type="ARBA" id="ARBA00023242"/>
    </source>
</evidence>
<dbReference type="AlphaFoldDB" id="A0AAD3SFQ1"/>
<feature type="coiled-coil region" evidence="7">
    <location>
        <begin position="145"/>
        <end position="196"/>
    </location>
</feature>
<dbReference type="GO" id="GO:0005634">
    <property type="term" value="C:nucleus"/>
    <property type="evidence" value="ECO:0007669"/>
    <property type="project" value="UniProtKB-SubCell"/>
</dbReference>
<dbReference type="PANTHER" id="PTHR45967:SF28">
    <property type="entry name" value="BASIC-LEUCINE ZIPPER (BZIP) TRANSCRIPTION FACTOR FAMILY PROTEIN"/>
    <property type="match status" value="1"/>
</dbReference>
<keyword evidence="3" id="KW-0805">Transcription regulation</keyword>
<evidence type="ECO:0000256" key="2">
    <source>
        <dbReference type="ARBA" id="ARBA00007163"/>
    </source>
</evidence>
<evidence type="ECO:0000256" key="8">
    <source>
        <dbReference type="SAM" id="MobiDB-lite"/>
    </source>
</evidence>
<evidence type="ECO:0000256" key="5">
    <source>
        <dbReference type="ARBA" id="ARBA00023163"/>
    </source>
</evidence>
<evidence type="ECO:0000256" key="7">
    <source>
        <dbReference type="SAM" id="Coils"/>
    </source>
</evidence>
<protein>
    <recommendedName>
        <fullName evidence="9">BZIP domain-containing protein</fullName>
    </recommendedName>
</protein>
<evidence type="ECO:0000256" key="1">
    <source>
        <dbReference type="ARBA" id="ARBA00004123"/>
    </source>
</evidence>
<feature type="region of interest" description="Disordered" evidence="8">
    <location>
        <begin position="33"/>
        <end position="52"/>
    </location>
</feature>
<evidence type="ECO:0000313" key="10">
    <source>
        <dbReference type="EMBL" id="GMH09940.1"/>
    </source>
</evidence>
<comment type="similarity">
    <text evidence="2">Belongs to the bZIP family.</text>
</comment>
<keyword evidence="4" id="KW-0238">DNA-binding</keyword>
<gene>
    <name evidence="10" type="ORF">Nepgr_011781</name>
</gene>
<dbReference type="InterPro" id="IPR046347">
    <property type="entry name" value="bZIP_sf"/>
</dbReference>
<proteinExistence type="inferred from homology"/>
<dbReference type="SUPFAM" id="SSF57959">
    <property type="entry name" value="Leucine zipper domain"/>
    <property type="match status" value="1"/>
</dbReference>
<feature type="domain" description="BZIP" evidence="9">
    <location>
        <begin position="120"/>
        <end position="183"/>
    </location>
</feature>
<keyword evidence="7" id="KW-0175">Coiled coil</keyword>
<dbReference type="PANTHER" id="PTHR45967">
    <property type="entry name" value="G-BOX-BINDING FACTOR 3-RELATED"/>
    <property type="match status" value="1"/>
</dbReference>
<dbReference type="InterPro" id="IPR004827">
    <property type="entry name" value="bZIP"/>
</dbReference>
<evidence type="ECO:0000256" key="3">
    <source>
        <dbReference type="ARBA" id="ARBA00023015"/>
    </source>
</evidence>
<organism evidence="10 11">
    <name type="scientific">Nepenthes gracilis</name>
    <name type="common">Slender pitcher plant</name>
    <dbReference type="NCBI Taxonomy" id="150966"/>
    <lineage>
        <taxon>Eukaryota</taxon>
        <taxon>Viridiplantae</taxon>
        <taxon>Streptophyta</taxon>
        <taxon>Embryophyta</taxon>
        <taxon>Tracheophyta</taxon>
        <taxon>Spermatophyta</taxon>
        <taxon>Magnoliopsida</taxon>
        <taxon>eudicotyledons</taxon>
        <taxon>Gunneridae</taxon>
        <taxon>Pentapetalae</taxon>
        <taxon>Caryophyllales</taxon>
        <taxon>Nepenthaceae</taxon>
        <taxon>Nepenthes</taxon>
    </lineage>
</organism>
<reference evidence="10" key="1">
    <citation type="submission" date="2023-05" db="EMBL/GenBank/DDBJ databases">
        <title>Nepenthes gracilis genome sequencing.</title>
        <authorList>
            <person name="Fukushima K."/>
        </authorList>
    </citation>
    <scope>NUCLEOTIDE SEQUENCE</scope>
    <source>
        <strain evidence="10">SING2019-196</strain>
    </source>
</reference>
<dbReference type="PROSITE" id="PS50217">
    <property type="entry name" value="BZIP"/>
    <property type="match status" value="1"/>
</dbReference>
<dbReference type="GO" id="GO:0003700">
    <property type="term" value="F:DNA-binding transcription factor activity"/>
    <property type="evidence" value="ECO:0007669"/>
    <property type="project" value="InterPro"/>
</dbReference>
<comment type="caution">
    <text evidence="10">The sequence shown here is derived from an EMBL/GenBank/DDBJ whole genome shotgun (WGS) entry which is preliminary data.</text>
</comment>
<evidence type="ECO:0000256" key="4">
    <source>
        <dbReference type="ARBA" id="ARBA00023125"/>
    </source>
</evidence>
<dbReference type="InterPro" id="IPR045314">
    <property type="entry name" value="bZIP_plant_GBF1"/>
</dbReference>
<dbReference type="InterPro" id="IPR044827">
    <property type="entry name" value="GBF-like"/>
</dbReference>
<sequence length="326" mass="36627">MSAGTKGLCGEELEYEEDRMAAEVLASLAISAVGDSDSGGQSASQRVKSKSVPVDSVLTTPLKSVACSFDLNEEWEEKHENDDVKLENAEEDVKLISLNPLHVTTHGGKSQKIATEVEKEARRQRRVLANRESARQTIRKRQALHEELTRKAADLTFENENLKRDKELSVKEYQSLQSINKNLKEQMGKRLEAREQVNQGEVELANTIDHVSTRSLARRTFFTFGKTLFTSTARPWGIESLNASSSQWDQHRIDVSSKINVPMNTSLLSHELMNSSSSINCPGARCMLLCPWLLTQHDLEHSHHQTPGLPEYTGPRSRLAHRLVFI</sequence>
<dbReference type="Pfam" id="PF00170">
    <property type="entry name" value="bZIP_1"/>
    <property type="match status" value="1"/>
</dbReference>
<keyword evidence="11" id="KW-1185">Reference proteome</keyword>
<dbReference type="GO" id="GO:0043565">
    <property type="term" value="F:sequence-specific DNA binding"/>
    <property type="evidence" value="ECO:0007669"/>
    <property type="project" value="InterPro"/>
</dbReference>
<dbReference type="Proteomes" id="UP001279734">
    <property type="component" value="Unassembled WGS sequence"/>
</dbReference>
<name>A0AAD3SFQ1_NEPGR</name>
<dbReference type="SMART" id="SM00338">
    <property type="entry name" value="BRLZ"/>
    <property type="match status" value="1"/>
</dbReference>
<keyword evidence="5" id="KW-0804">Transcription</keyword>
<dbReference type="CDD" id="cd14702">
    <property type="entry name" value="bZIP_plant_GBF1"/>
    <property type="match status" value="1"/>
</dbReference>
<accession>A0AAD3SFQ1</accession>
<dbReference type="EMBL" id="BSYO01000009">
    <property type="protein sequence ID" value="GMH09940.1"/>
    <property type="molecule type" value="Genomic_DNA"/>
</dbReference>
<evidence type="ECO:0000259" key="9">
    <source>
        <dbReference type="PROSITE" id="PS50217"/>
    </source>
</evidence>
<feature type="compositionally biased region" description="Low complexity" evidence="8">
    <location>
        <begin position="33"/>
        <end position="45"/>
    </location>
</feature>
<keyword evidence="6" id="KW-0539">Nucleus</keyword>